<protein>
    <submittedName>
        <fullName evidence="1">Uncharacterized protein</fullName>
    </submittedName>
</protein>
<proteinExistence type="predicted"/>
<gene>
    <name evidence="1" type="ORF">FVE85_7385</name>
</gene>
<dbReference type="EMBL" id="VRMN01000001">
    <property type="protein sequence ID" value="KAA8499800.1"/>
    <property type="molecule type" value="Genomic_DNA"/>
</dbReference>
<reference evidence="2" key="1">
    <citation type="journal article" date="2019" name="Nat. Commun.">
        <title>Expansion of phycobilisome linker gene families in mesophilic red algae.</title>
        <authorList>
            <person name="Lee J."/>
            <person name="Kim D."/>
            <person name="Bhattacharya D."/>
            <person name="Yoon H.S."/>
        </authorList>
    </citation>
    <scope>NUCLEOTIDE SEQUENCE [LARGE SCALE GENOMIC DNA]</scope>
    <source>
        <strain evidence="2">CCMP 1328</strain>
    </source>
</reference>
<evidence type="ECO:0000313" key="2">
    <source>
        <dbReference type="Proteomes" id="UP000324585"/>
    </source>
</evidence>
<name>A0A5J4Z9J8_PORPP</name>
<sequence>MQSSSFSAPSLNVLNVAGKEELRLKSTRVTAGLIRDWFMADNAKRLNRLWEVVSGDLGRLYAMTQMQFLTFHLYYVLPISKAQHKLFQESFSRQMRRGAANAISMGTTLWALARMKSTSMDLRFWRLWQKEYITQIDKCESWRDILENFSNVVWALGELKLSRTEEFDDGIRRALIPACTEKSAQPRTLALLLFAAARGHFLNSDVLDAWYARFIEIQTRSILDGVGEVPQVRSRGAFDAVDLYQIMQAHLTVGTAMPANVQNEWEVAFSKVNHAYTFEKLISLFFAYTELDMPYTGVFVGAWGKAFCVALVSEDKITGTGPRKLVVAMAKLSANKRAFNFLENRVIWRLYEYYKEALRWLEIEHLSGFIGHYVIFYDNLMRRTVPFKNESVCNEIMSCLAHSLSLCAEHGDGSENVAHYGTAFQALGSCAWISVPDQCVEQFQACFSKWMSDPARMEMPVTPNMVESWLEGVYGLKVLKGALTPQECEQLHSLLRRCALDTWSIKSVALYVMFVADFGLEMAEETYNFCVGRLRSDIARVPVSLLVPLYDSIVSGLDRKLDEDLFVKWKVCAKSVPIKTHMELLATKYPSVADSLTEH</sequence>
<organism evidence="1 2">
    <name type="scientific">Porphyridium purpureum</name>
    <name type="common">Red alga</name>
    <name type="synonym">Porphyridium cruentum</name>
    <dbReference type="NCBI Taxonomy" id="35688"/>
    <lineage>
        <taxon>Eukaryota</taxon>
        <taxon>Rhodophyta</taxon>
        <taxon>Bangiophyceae</taxon>
        <taxon>Porphyridiales</taxon>
        <taxon>Porphyridiaceae</taxon>
        <taxon>Porphyridium</taxon>
    </lineage>
</organism>
<dbReference type="AlphaFoldDB" id="A0A5J4Z9J8"/>
<comment type="caution">
    <text evidence="1">The sequence shown here is derived from an EMBL/GenBank/DDBJ whole genome shotgun (WGS) entry which is preliminary data.</text>
</comment>
<keyword evidence="2" id="KW-1185">Reference proteome</keyword>
<dbReference type="Proteomes" id="UP000324585">
    <property type="component" value="Unassembled WGS sequence"/>
</dbReference>
<evidence type="ECO:0000313" key="1">
    <source>
        <dbReference type="EMBL" id="KAA8499800.1"/>
    </source>
</evidence>
<accession>A0A5J4Z9J8</accession>